<evidence type="ECO:0000313" key="2">
    <source>
        <dbReference type="Proteomes" id="UP000001072"/>
    </source>
</evidence>
<dbReference type="VEuPathDB" id="FungiDB:MELLADRAFT_103474"/>
<dbReference type="RefSeq" id="XP_007406399.1">
    <property type="nucleotide sequence ID" value="XM_007406337.1"/>
</dbReference>
<dbReference type="OrthoDB" id="10320443at2759"/>
<reference evidence="2" key="1">
    <citation type="journal article" date="2011" name="Proc. Natl. Acad. Sci. U.S.A.">
        <title>Obligate biotrophy features unraveled by the genomic analysis of rust fungi.</title>
        <authorList>
            <person name="Duplessis S."/>
            <person name="Cuomo C.A."/>
            <person name="Lin Y.-C."/>
            <person name="Aerts A."/>
            <person name="Tisserant E."/>
            <person name="Veneault-Fourrey C."/>
            <person name="Joly D.L."/>
            <person name="Hacquard S."/>
            <person name="Amselem J."/>
            <person name="Cantarel B.L."/>
            <person name="Chiu R."/>
            <person name="Coutinho P.M."/>
            <person name="Feau N."/>
            <person name="Field M."/>
            <person name="Frey P."/>
            <person name="Gelhaye E."/>
            <person name="Goldberg J."/>
            <person name="Grabherr M.G."/>
            <person name="Kodira C.D."/>
            <person name="Kohler A."/>
            <person name="Kuees U."/>
            <person name="Lindquist E.A."/>
            <person name="Lucas S.M."/>
            <person name="Mago R."/>
            <person name="Mauceli E."/>
            <person name="Morin E."/>
            <person name="Murat C."/>
            <person name="Pangilinan J.L."/>
            <person name="Park R."/>
            <person name="Pearson M."/>
            <person name="Quesneville H."/>
            <person name="Rouhier N."/>
            <person name="Sakthikumar S."/>
            <person name="Salamov A.A."/>
            <person name="Schmutz J."/>
            <person name="Selles B."/>
            <person name="Shapiro H."/>
            <person name="Tanguay P."/>
            <person name="Tuskan G.A."/>
            <person name="Henrissat B."/>
            <person name="Van de Peer Y."/>
            <person name="Rouze P."/>
            <person name="Ellis J.G."/>
            <person name="Dodds P.N."/>
            <person name="Schein J.E."/>
            <person name="Zhong S."/>
            <person name="Hamelin R.C."/>
            <person name="Grigoriev I.V."/>
            <person name="Szabo L.J."/>
            <person name="Martin F."/>
        </authorList>
    </citation>
    <scope>NUCLEOTIDE SEQUENCE [LARGE SCALE GENOMIC DNA]</scope>
    <source>
        <strain evidence="2">98AG31 / pathotype 3-4-7</strain>
    </source>
</reference>
<dbReference type="AlphaFoldDB" id="F4RB49"/>
<dbReference type="Proteomes" id="UP000001072">
    <property type="component" value="Unassembled WGS sequence"/>
</dbReference>
<dbReference type="InParanoid" id="F4RB49"/>
<dbReference type="GeneID" id="18921983"/>
<sequence>MYSSWKTKSRSWLNIKKTCERQKEVDRVSLELGSDLFRNMPDASGWDPKAAALRIDLVTGSTRSRMTKTAWEDCTGVLRSLYHSLLLDHARLVFRWDIHLLSLLHRTQSYCGATIAEDSALELRWKDMLRRIIG</sequence>
<organism evidence="2">
    <name type="scientific">Melampsora larici-populina (strain 98AG31 / pathotype 3-4-7)</name>
    <name type="common">Poplar leaf rust fungus</name>
    <dbReference type="NCBI Taxonomy" id="747676"/>
    <lineage>
        <taxon>Eukaryota</taxon>
        <taxon>Fungi</taxon>
        <taxon>Dikarya</taxon>
        <taxon>Basidiomycota</taxon>
        <taxon>Pucciniomycotina</taxon>
        <taxon>Pucciniomycetes</taxon>
        <taxon>Pucciniales</taxon>
        <taxon>Melampsoraceae</taxon>
        <taxon>Melampsora</taxon>
    </lineage>
</organism>
<keyword evidence="2" id="KW-1185">Reference proteome</keyword>
<proteinExistence type="predicted"/>
<evidence type="ECO:0000313" key="1">
    <source>
        <dbReference type="EMBL" id="EGG10098.1"/>
    </source>
</evidence>
<name>F4RB49_MELLP</name>
<protein>
    <submittedName>
        <fullName evidence="1">Uncharacterized protein</fullName>
    </submittedName>
</protein>
<dbReference type="EMBL" id="GL883095">
    <property type="protein sequence ID" value="EGG10098.1"/>
    <property type="molecule type" value="Genomic_DNA"/>
</dbReference>
<dbReference type="HOGENOM" id="CLU_1896691_0_0_1"/>
<dbReference type="KEGG" id="mlr:MELLADRAFT_103474"/>
<accession>F4RB49</accession>
<gene>
    <name evidence="1" type="ORF">MELLADRAFT_103474</name>
</gene>